<dbReference type="AlphaFoldDB" id="A0A8T6ZBD6"/>
<feature type="transmembrane region" description="Helical" evidence="1">
    <location>
        <begin position="163"/>
        <end position="182"/>
    </location>
</feature>
<name>A0A8T6ZBD6_9BURK</name>
<reference evidence="2" key="2">
    <citation type="submission" date="2020-04" db="EMBL/GenBank/DDBJ databases">
        <authorList>
            <person name="Alexandrino P."/>
            <person name="Mendonca T."/>
            <person name="Guaman L."/>
            <person name="Cherix J."/>
            <person name="Lozano-Sakalauskas G."/>
            <person name="Fujita A."/>
            <person name="Filho E.R."/>
            <person name="Long P."/>
            <person name="Padilla G."/>
            <person name="Taciro M.K."/>
            <person name="Gomez J.G."/>
            <person name="Silva L.F."/>
            <person name="Torres M."/>
        </authorList>
    </citation>
    <scope>NUCLEOTIDE SEQUENCE</scope>
    <source>
        <strain evidence="2">LMG 19450</strain>
    </source>
</reference>
<keyword evidence="1" id="KW-0812">Transmembrane</keyword>
<protein>
    <recommendedName>
        <fullName evidence="4">Polysaccharide biosynthesis protein</fullName>
    </recommendedName>
</protein>
<keyword evidence="1" id="KW-0472">Membrane</keyword>
<feature type="transmembrane region" description="Helical" evidence="1">
    <location>
        <begin position="137"/>
        <end position="157"/>
    </location>
</feature>
<dbReference type="Proteomes" id="UP000030460">
    <property type="component" value="Unassembled WGS sequence"/>
</dbReference>
<keyword evidence="3" id="KW-1185">Reference proteome</keyword>
<feature type="transmembrane region" description="Helical" evidence="1">
    <location>
        <begin position="38"/>
        <end position="56"/>
    </location>
</feature>
<feature type="transmembrane region" description="Helical" evidence="1">
    <location>
        <begin position="81"/>
        <end position="101"/>
    </location>
</feature>
<evidence type="ECO:0000256" key="1">
    <source>
        <dbReference type="SAM" id="Phobius"/>
    </source>
</evidence>
<feature type="transmembrane region" description="Helical" evidence="1">
    <location>
        <begin position="6"/>
        <end position="26"/>
    </location>
</feature>
<proteinExistence type="predicted"/>
<organism evidence="2 3">
    <name type="scientific">Paraburkholderia sacchari</name>
    <dbReference type="NCBI Taxonomy" id="159450"/>
    <lineage>
        <taxon>Bacteria</taxon>
        <taxon>Pseudomonadati</taxon>
        <taxon>Pseudomonadota</taxon>
        <taxon>Betaproteobacteria</taxon>
        <taxon>Burkholderiales</taxon>
        <taxon>Burkholderiaceae</taxon>
        <taxon>Paraburkholderia</taxon>
    </lineage>
</organism>
<accession>A0A8T6ZBD6</accession>
<keyword evidence="1" id="KW-1133">Transmembrane helix</keyword>
<dbReference type="RefSeq" id="WP_168727143.1">
    <property type="nucleotide sequence ID" value="NZ_CADFGF010000025.1"/>
</dbReference>
<reference evidence="2" key="1">
    <citation type="journal article" date="2015" name="Genome Announc.">
        <title>Draft Genome Sequence of the Polyhydroxyalkanoate-Producing Bacterium Burkholderia sacchari LMG 19450 Isolated from Brazilian Sugarcane Plantation Soil.</title>
        <authorList>
            <person name="Alexandrino P.M."/>
            <person name="Mendonca T.T."/>
            <person name="Guaman Bautista L.P."/>
            <person name="Cherix J."/>
            <person name="Lozano-Sakalauskas G.C."/>
            <person name="Fujita A."/>
            <person name="Ramos Filho E."/>
            <person name="Long P."/>
            <person name="Padilla G."/>
            <person name="Taciro M.K."/>
            <person name="Gomez J.G."/>
            <person name="Silva L.F."/>
        </authorList>
    </citation>
    <scope>NUCLEOTIDE SEQUENCE</scope>
    <source>
        <strain evidence="2">LMG 19450</strain>
    </source>
</reference>
<evidence type="ECO:0000313" key="2">
    <source>
        <dbReference type="EMBL" id="NLP62038.1"/>
    </source>
</evidence>
<evidence type="ECO:0000313" key="3">
    <source>
        <dbReference type="Proteomes" id="UP000030460"/>
    </source>
</evidence>
<comment type="caution">
    <text evidence="2">The sequence shown here is derived from an EMBL/GenBank/DDBJ whole genome shotgun (WGS) entry which is preliminary data.</text>
</comment>
<dbReference type="EMBL" id="JTDB02000003">
    <property type="protein sequence ID" value="NLP62038.1"/>
    <property type="molecule type" value="Genomic_DNA"/>
</dbReference>
<gene>
    <name evidence="2" type="ORF">NH14_012805</name>
</gene>
<sequence>MAKKGFGLTIGYGMSLIGGVFSLTIYARMLGPQTYGRLAVYLALVEAFQGVLFQWHRLALVRYWNTIGDGEADSYLVTSHLAWICVAILGALIWFVALMLADGSRVEWVMVAMVAIAKSAALYTQEIARASGAVLRYALASLLLTVGATSAGIVTWLATHSMPLILCATAMVFILQTVLCGYDHVAVFRRAHFERTCPAFCG</sequence>
<evidence type="ECO:0008006" key="4">
    <source>
        <dbReference type="Google" id="ProtNLM"/>
    </source>
</evidence>